<dbReference type="RefSeq" id="WP_251605990.1">
    <property type="nucleotide sequence ID" value="NZ_JAMQJY010000001.1"/>
</dbReference>
<protein>
    <submittedName>
        <fullName evidence="1">Fur-regulated basic protein FbpA</fullName>
    </submittedName>
</protein>
<proteinExistence type="predicted"/>
<dbReference type="EMBL" id="JAMQJY010000001">
    <property type="protein sequence ID" value="MCM2675387.1"/>
    <property type="molecule type" value="Genomic_DNA"/>
</dbReference>
<organism evidence="1 2">
    <name type="scientific">Alkalicoccobacillus plakortidis</name>
    <dbReference type="NCBI Taxonomy" id="444060"/>
    <lineage>
        <taxon>Bacteria</taxon>
        <taxon>Bacillati</taxon>
        <taxon>Bacillota</taxon>
        <taxon>Bacilli</taxon>
        <taxon>Bacillales</taxon>
        <taxon>Bacillaceae</taxon>
        <taxon>Alkalicoccobacillus</taxon>
    </lineage>
</organism>
<dbReference type="Proteomes" id="UP001203665">
    <property type="component" value="Unassembled WGS sequence"/>
</dbReference>
<sequence>MNKDTSESNRRDHLISRIIELGVFKLKNRHLFELSMAEIDHLYRKLMMEKNQQV</sequence>
<keyword evidence="2" id="KW-1185">Reference proteome</keyword>
<gene>
    <name evidence="1" type="ORF">NDM98_07725</name>
</gene>
<evidence type="ECO:0000313" key="2">
    <source>
        <dbReference type="Proteomes" id="UP001203665"/>
    </source>
</evidence>
<name>A0ABT0XJJ5_9BACI</name>
<evidence type="ECO:0000313" key="1">
    <source>
        <dbReference type="EMBL" id="MCM2675387.1"/>
    </source>
</evidence>
<comment type="caution">
    <text evidence="1">The sequence shown here is derived from an EMBL/GenBank/DDBJ whole genome shotgun (WGS) entry which is preliminary data.</text>
</comment>
<accession>A0ABT0XJJ5</accession>
<dbReference type="Pfam" id="PF13076">
    <property type="entry name" value="Fur_reg_FbpA"/>
    <property type="match status" value="1"/>
</dbReference>
<reference evidence="1" key="1">
    <citation type="submission" date="2022-06" db="EMBL/GenBank/DDBJ databases">
        <title>Alkalicoccobacillus porphyridii sp. nov., isolated from a marine red alga, Porphyridium purpureum and reclassification of Shouchella plakortidis and Shouchella gibsonii as Alkalicoccobacillus plakortidis comb. nov. and Alkalicoccobacillus gibsonii comb. nov.</title>
        <authorList>
            <person name="Kim K.H."/>
            <person name="Lee J.K."/>
            <person name="Han D.M."/>
            <person name="Baek J.H."/>
            <person name="Jeon C.O."/>
        </authorList>
    </citation>
    <scope>NUCLEOTIDE SEQUENCE</scope>
    <source>
        <strain evidence="1">DSM 19153</strain>
    </source>
</reference>
<dbReference type="InterPro" id="IPR025072">
    <property type="entry name" value="Fur_reg_FbpA"/>
</dbReference>